<sequence length="570" mass="64622">MARFPPSSFKHDVFFSFRGKDVRKKFISHLNKRLCSGRVSTFIDDEMERGQVISSALVTAIKNSMCSIVVLSENYASSRWCLEELVTILECKREKGQRVIPIFYDIDPSDVRYQMGKIGEAMAKHERNLKENMERDAATEAANLSGWDSSNQEKIGKAMAKHERNLKEDMERVQIWRDALTEVANISGYDSRNYRNEARLIEEIIQSILAGKYRDWMKSVDGGMGPRIRLDEKYGEFFQGMVNHLVGAIMASIHMRLPEIIERSLQETAQGIWEAKYEDWRKSVDKFGKPRIQLDEIHRESFRGTVINLVDAIMVRIQLINRHDDLTVGNVKRTAISIRASVRSVSPNDKAIMGDLIRLADEMRDLIEFIGPVDDAAVRDLIQLTRETEALTRSPLPIDDGIPVRLIEKLLFPSVAPDKKLFRSRMEEVRSISSDHVGEDSKGQGKLSTISGRKNPSIKFRTSIKARLLGLTWSATIKARLRAEQVLIVLHYVNDSIVSSYTNASILILVVGSWNLLYVLFLQSCEDVFHGSPVTIFCELKLSDLRSCEVGCFGNPLNWGDGVVRGIIPA</sequence>
<proteinExistence type="predicted"/>
<dbReference type="SMART" id="SM00255">
    <property type="entry name" value="TIR"/>
    <property type="match status" value="1"/>
</dbReference>
<name>A0AA39DA06_VITRO</name>
<dbReference type="Proteomes" id="UP001168098">
    <property type="component" value="Unassembled WGS sequence"/>
</dbReference>
<evidence type="ECO:0000313" key="4">
    <source>
        <dbReference type="Proteomes" id="UP001168098"/>
    </source>
</evidence>
<dbReference type="Gene3D" id="3.40.50.10140">
    <property type="entry name" value="Toll/interleukin-1 receptor homology (TIR) domain"/>
    <property type="match status" value="2"/>
</dbReference>
<gene>
    <name evidence="3" type="ORF">PVL29_024931</name>
</gene>
<dbReference type="SUPFAM" id="SSF52200">
    <property type="entry name" value="Toll/Interleukin receptor TIR domain"/>
    <property type="match status" value="1"/>
</dbReference>
<accession>A0AA39DA06</accession>
<dbReference type="PANTHER" id="PTHR32009:SF146">
    <property type="entry name" value="TIR DOMAIN-CONTAINING PROTEIN"/>
    <property type="match status" value="1"/>
</dbReference>
<evidence type="ECO:0000259" key="2">
    <source>
        <dbReference type="PROSITE" id="PS50104"/>
    </source>
</evidence>
<dbReference type="EMBL" id="JARBHA010000018">
    <property type="protein sequence ID" value="KAJ9676179.1"/>
    <property type="molecule type" value="Genomic_DNA"/>
</dbReference>
<feature type="domain" description="TIR" evidence="2">
    <location>
        <begin position="9"/>
        <end position="212"/>
    </location>
</feature>
<dbReference type="PANTHER" id="PTHR32009">
    <property type="entry name" value="TMV RESISTANCE PROTEIN N-LIKE"/>
    <property type="match status" value="1"/>
</dbReference>
<evidence type="ECO:0000313" key="3">
    <source>
        <dbReference type="EMBL" id="KAJ9676179.1"/>
    </source>
</evidence>
<keyword evidence="4" id="KW-1185">Reference proteome</keyword>
<comment type="caution">
    <text evidence="3">The sequence shown here is derived from an EMBL/GenBank/DDBJ whole genome shotgun (WGS) entry which is preliminary data.</text>
</comment>
<dbReference type="Pfam" id="PF01582">
    <property type="entry name" value="TIR"/>
    <property type="match status" value="1"/>
</dbReference>
<keyword evidence="1" id="KW-0520">NAD</keyword>
<dbReference type="InterPro" id="IPR000157">
    <property type="entry name" value="TIR_dom"/>
</dbReference>
<dbReference type="GO" id="GO:0007165">
    <property type="term" value="P:signal transduction"/>
    <property type="evidence" value="ECO:0007669"/>
    <property type="project" value="InterPro"/>
</dbReference>
<evidence type="ECO:0000256" key="1">
    <source>
        <dbReference type="ARBA" id="ARBA00023027"/>
    </source>
</evidence>
<dbReference type="InterPro" id="IPR035897">
    <property type="entry name" value="Toll_tir_struct_dom_sf"/>
</dbReference>
<dbReference type="PROSITE" id="PS50104">
    <property type="entry name" value="TIR"/>
    <property type="match status" value="1"/>
</dbReference>
<protein>
    <recommendedName>
        <fullName evidence="2">TIR domain-containing protein</fullName>
    </recommendedName>
</protein>
<organism evidence="3 4">
    <name type="scientific">Vitis rotundifolia</name>
    <name type="common">Muscadine grape</name>
    <dbReference type="NCBI Taxonomy" id="103349"/>
    <lineage>
        <taxon>Eukaryota</taxon>
        <taxon>Viridiplantae</taxon>
        <taxon>Streptophyta</taxon>
        <taxon>Embryophyta</taxon>
        <taxon>Tracheophyta</taxon>
        <taxon>Spermatophyta</taxon>
        <taxon>Magnoliopsida</taxon>
        <taxon>eudicotyledons</taxon>
        <taxon>Gunneridae</taxon>
        <taxon>Pentapetalae</taxon>
        <taxon>rosids</taxon>
        <taxon>Vitales</taxon>
        <taxon>Vitaceae</taxon>
        <taxon>Viteae</taxon>
        <taxon>Vitis</taxon>
    </lineage>
</organism>
<dbReference type="AlphaFoldDB" id="A0AA39DA06"/>
<reference evidence="3 4" key="1">
    <citation type="journal article" date="2023" name="BMC Biotechnol.">
        <title>Vitis rotundifolia cv Carlos genome sequencing.</title>
        <authorList>
            <person name="Huff M."/>
            <person name="Hulse-Kemp A."/>
            <person name="Scheffler B."/>
            <person name="Youngblood R."/>
            <person name="Simpson S."/>
            <person name="Babiker E."/>
            <person name="Staton M."/>
        </authorList>
    </citation>
    <scope>NUCLEOTIDE SEQUENCE [LARGE SCALE GENOMIC DNA]</scope>
    <source>
        <tissue evidence="3">Leaf</tissue>
    </source>
</reference>